<dbReference type="InterPro" id="IPR036890">
    <property type="entry name" value="HATPase_C_sf"/>
</dbReference>
<dbReference type="GO" id="GO:0005524">
    <property type="term" value="F:ATP binding"/>
    <property type="evidence" value="ECO:0007669"/>
    <property type="project" value="UniProtKB-KW"/>
</dbReference>
<dbReference type="SUPFAM" id="SSF55785">
    <property type="entry name" value="PYP-like sensor domain (PAS domain)"/>
    <property type="match status" value="2"/>
</dbReference>
<dbReference type="PRINTS" id="PR00344">
    <property type="entry name" value="BCTRLSENSOR"/>
</dbReference>
<dbReference type="InterPro" id="IPR003594">
    <property type="entry name" value="HATPase_dom"/>
</dbReference>
<keyword evidence="10" id="KW-1133">Transmembrane helix</keyword>
<evidence type="ECO:0000256" key="1">
    <source>
        <dbReference type="ARBA" id="ARBA00000085"/>
    </source>
</evidence>
<dbReference type="SUPFAM" id="SSF47384">
    <property type="entry name" value="Homodimeric domain of signal transducing histidine kinase"/>
    <property type="match status" value="1"/>
</dbReference>
<organism evidence="15 16">
    <name type="scientific">Sagittula stellata (strain ATCC 700073 / DSM 11524 / E-37)</name>
    <dbReference type="NCBI Taxonomy" id="388399"/>
    <lineage>
        <taxon>Bacteria</taxon>
        <taxon>Pseudomonadati</taxon>
        <taxon>Pseudomonadota</taxon>
        <taxon>Alphaproteobacteria</taxon>
        <taxon>Rhodobacterales</taxon>
        <taxon>Roseobacteraceae</taxon>
        <taxon>Sagittula</taxon>
    </lineage>
</organism>
<feature type="domain" description="Histidine kinase" evidence="13">
    <location>
        <begin position="268"/>
        <end position="480"/>
    </location>
</feature>
<keyword evidence="12" id="KW-0472">Membrane</keyword>
<dbReference type="CDD" id="cd00082">
    <property type="entry name" value="HisKA"/>
    <property type="match status" value="1"/>
</dbReference>
<proteinExistence type="predicted"/>
<dbReference type="InterPro" id="IPR000014">
    <property type="entry name" value="PAS"/>
</dbReference>
<dbReference type="SUPFAM" id="SSF55874">
    <property type="entry name" value="ATPase domain of HSP90 chaperone/DNA topoisomerase II/histidine kinase"/>
    <property type="match status" value="1"/>
</dbReference>
<dbReference type="PROSITE" id="PS50112">
    <property type="entry name" value="PAS"/>
    <property type="match status" value="1"/>
</dbReference>
<evidence type="ECO:0000256" key="10">
    <source>
        <dbReference type="ARBA" id="ARBA00022989"/>
    </source>
</evidence>
<keyword evidence="4" id="KW-0597">Phosphoprotein</keyword>
<comment type="subcellular location">
    <subcellularLocation>
        <location evidence="2">Membrane</location>
        <topology evidence="2">Multi-pass membrane protein</topology>
    </subcellularLocation>
</comment>
<evidence type="ECO:0000256" key="4">
    <source>
        <dbReference type="ARBA" id="ARBA00022553"/>
    </source>
</evidence>
<evidence type="ECO:0000313" key="15">
    <source>
        <dbReference type="EMBL" id="EBA10413.1"/>
    </source>
</evidence>
<dbReference type="InterPro" id="IPR004358">
    <property type="entry name" value="Sig_transdc_His_kin-like_C"/>
</dbReference>
<dbReference type="InterPro" id="IPR003661">
    <property type="entry name" value="HisK_dim/P_dom"/>
</dbReference>
<evidence type="ECO:0000256" key="12">
    <source>
        <dbReference type="ARBA" id="ARBA00023136"/>
    </source>
</evidence>
<dbReference type="NCBIfam" id="TIGR00229">
    <property type="entry name" value="sensory_box"/>
    <property type="match status" value="2"/>
</dbReference>
<dbReference type="GO" id="GO:0007234">
    <property type="term" value="P:osmosensory signaling via phosphorelay pathway"/>
    <property type="evidence" value="ECO:0007669"/>
    <property type="project" value="TreeGrafter"/>
</dbReference>
<dbReference type="GO" id="GO:0000156">
    <property type="term" value="F:phosphorelay response regulator activity"/>
    <property type="evidence" value="ECO:0007669"/>
    <property type="project" value="TreeGrafter"/>
</dbReference>
<protein>
    <recommendedName>
        <fullName evidence="3">histidine kinase</fullName>
        <ecNumber evidence="3">2.7.13.3</ecNumber>
    </recommendedName>
</protein>
<dbReference type="Pfam" id="PF00989">
    <property type="entry name" value="PAS"/>
    <property type="match status" value="2"/>
</dbReference>
<keyword evidence="6" id="KW-0812">Transmembrane</keyword>
<dbReference type="CDD" id="cd00130">
    <property type="entry name" value="PAS"/>
    <property type="match status" value="2"/>
</dbReference>
<dbReference type="Gene3D" id="1.10.287.130">
    <property type="match status" value="1"/>
</dbReference>
<dbReference type="SMART" id="SM00387">
    <property type="entry name" value="HATPase_c"/>
    <property type="match status" value="1"/>
</dbReference>
<dbReference type="GO" id="GO:0016020">
    <property type="term" value="C:membrane"/>
    <property type="evidence" value="ECO:0007669"/>
    <property type="project" value="UniProtKB-SubCell"/>
</dbReference>
<evidence type="ECO:0000256" key="2">
    <source>
        <dbReference type="ARBA" id="ARBA00004141"/>
    </source>
</evidence>
<evidence type="ECO:0000256" key="11">
    <source>
        <dbReference type="ARBA" id="ARBA00023012"/>
    </source>
</evidence>
<evidence type="ECO:0000256" key="6">
    <source>
        <dbReference type="ARBA" id="ARBA00022692"/>
    </source>
</evidence>
<dbReference type="PANTHER" id="PTHR42878">
    <property type="entry name" value="TWO-COMPONENT HISTIDINE KINASE"/>
    <property type="match status" value="1"/>
</dbReference>
<dbReference type="GO" id="GO:0006355">
    <property type="term" value="P:regulation of DNA-templated transcription"/>
    <property type="evidence" value="ECO:0007669"/>
    <property type="project" value="InterPro"/>
</dbReference>
<dbReference type="GO" id="GO:0030295">
    <property type="term" value="F:protein kinase activator activity"/>
    <property type="evidence" value="ECO:0007669"/>
    <property type="project" value="TreeGrafter"/>
</dbReference>
<keyword evidence="8 15" id="KW-0418">Kinase</keyword>
<keyword evidence="16" id="KW-1185">Reference proteome</keyword>
<evidence type="ECO:0000256" key="5">
    <source>
        <dbReference type="ARBA" id="ARBA00022679"/>
    </source>
</evidence>
<dbReference type="SMART" id="SM00086">
    <property type="entry name" value="PAC"/>
    <property type="match status" value="2"/>
</dbReference>
<dbReference type="Pfam" id="PF00512">
    <property type="entry name" value="HisKA"/>
    <property type="match status" value="1"/>
</dbReference>
<dbReference type="InterPro" id="IPR001610">
    <property type="entry name" value="PAC"/>
</dbReference>
<reference evidence="15 16" key="1">
    <citation type="submission" date="2006-06" db="EMBL/GenBank/DDBJ databases">
        <authorList>
            <person name="Moran M.A."/>
            <person name="Ferriera S."/>
            <person name="Johnson J."/>
            <person name="Kravitz S."/>
            <person name="Beeson K."/>
            <person name="Sutton G."/>
            <person name="Rogers Y.-H."/>
            <person name="Friedman R."/>
            <person name="Frazier M."/>
            <person name="Venter J.C."/>
        </authorList>
    </citation>
    <scope>NUCLEOTIDE SEQUENCE [LARGE SCALE GENOMIC DNA]</scope>
    <source>
        <strain evidence="15 16">E-37</strain>
    </source>
</reference>
<dbReference type="eggNOG" id="COG4251">
    <property type="taxonomic scope" value="Bacteria"/>
</dbReference>
<name>A3JY27_SAGS3</name>
<keyword evidence="7" id="KW-0547">Nucleotide-binding</keyword>
<evidence type="ECO:0000259" key="14">
    <source>
        <dbReference type="PROSITE" id="PS50112"/>
    </source>
</evidence>
<dbReference type="PROSITE" id="PS50109">
    <property type="entry name" value="HIS_KIN"/>
    <property type="match status" value="1"/>
</dbReference>
<accession>A3JY27</accession>
<evidence type="ECO:0000256" key="7">
    <source>
        <dbReference type="ARBA" id="ARBA00022741"/>
    </source>
</evidence>
<dbReference type="PANTHER" id="PTHR42878:SF7">
    <property type="entry name" value="SENSOR HISTIDINE KINASE GLRK"/>
    <property type="match status" value="1"/>
</dbReference>
<dbReference type="InterPro" id="IPR005467">
    <property type="entry name" value="His_kinase_dom"/>
</dbReference>
<gene>
    <name evidence="15" type="ORF">SSE37_20447</name>
</gene>
<dbReference type="EC" id="2.7.13.3" evidence="3"/>
<evidence type="ECO:0000313" key="16">
    <source>
        <dbReference type="Proteomes" id="UP000005713"/>
    </source>
</evidence>
<dbReference type="AlphaFoldDB" id="A3JY27"/>
<dbReference type="Pfam" id="PF02518">
    <property type="entry name" value="HATPase_c"/>
    <property type="match status" value="1"/>
</dbReference>
<evidence type="ECO:0000256" key="8">
    <source>
        <dbReference type="ARBA" id="ARBA00022777"/>
    </source>
</evidence>
<evidence type="ECO:0000259" key="13">
    <source>
        <dbReference type="PROSITE" id="PS50109"/>
    </source>
</evidence>
<dbReference type="CDD" id="cd00075">
    <property type="entry name" value="HATPase"/>
    <property type="match status" value="1"/>
</dbReference>
<sequence length="484" mass="52497">MNIDVVEMAFGVSPIAMMLVAPDGRIRTCNPEFEALFGYELGALNGVLVETLLPDHLRTGHVALRQAFNAMPAKRRMGAEREVKGVARDGAVLPLELALEPVVVDGGAHVIAVALDLRQRHAQRKRISSVMDAASCTMVVVDADGRIDFVNRAVTQLLGYTPDDLHGRQVEILVPEDLRVAHQVYRRSFALLPDAQAKRRVRTVTARHRDGHGVRVEATLDLIDLDGQMGVVATLVDLTERIETERALAARAHELERLNADLEQFTRGVSHDLKAPLASIAGLLSLCREDLACGETADLGENLARAAQIAEHSVSEIESVLLATMTTERGIAPVPVDLGFVVRQLWRDLNVGAASARLELQLAVPGSVATEEVTLKTVLRNLLSNAMRYRDDTKTELVVQVSARLADGQLRICVSDNGIGIPEEVLPEIFDLFRKHGDRGGSGIGLNLVQRSVERLGGSIGATSTEGQGTTFTLNLPMQMEDAV</sequence>
<dbReference type="InterPro" id="IPR035965">
    <property type="entry name" value="PAS-like_dom_sf"/>
</dbReference>
<dbReference type="Gene3D" id="3.30.565.10">
    <property type="entry name" value="Histidine kinase-like ATPase, C-terminal domain"/>
    <property type="match status" value="1"/>
</dbReference>
<comment type="caution">
    <text evidence="15">The sequence shown here is derived from an EMBL/GenBank/DDBJ whole genome shotgun (WGS) entry which is preliminary data.</text>
</comment>
<dbReference type="GO" id="GO:0000155">
    <property type="term" value="F:phosphorelay sensor kinase activity"/>
    <property type="evidence" value="ECO:0007669"/>
    <property type="project" value="InterPro"/>
</dbReference>
<dbReference type="InterPro" id="IPR013767">
    <property type="entry name" value="PAS_fold"/>
</dbReference>
<keyword evidence="9" id="KW-0067">ATP-binding</keyword>
<dbReference type="RefSeq" id="WP_005855246.1">
    <property type="nucleotide sequence ID" value="NZ_AAYA01000001.1"/>
</dbReference>
<dbReference type="InterPro" id="IPR050351">
    <property type="entry name" value="BphY/WalK/GraS-like"/>
</dbReference>
<keyword evidence="11" id="KW-0902">Two-component regulatory system</keyword>
<dbReference type="SMART" id="SM00091">
    <property type="entry name" value="PAS"/>
    <property type="match status" value="2"/>
</dbReference>
<dbReference type="EMBL" id="AAYA01000001">
    <property type="protein sequence ID" value="EBA10413.1"/>
    <property type="molecule type" value="Genomic_DNA"/>
</dbReference>
<dbReference type="Gene3D" id="3.30.450.20">
    <property type="entry name" value="PAS domain"/>
    <property type="match status" value="2"/>
</dbReference>
<dbReference type="InterPro" id="IPR036097">
    <property type="entry name" value="HisK_dim/P_sf"/>
</dbReference>
<evidence type="ECO:0000256" key="3">
    <source>
        <dbReference type="ARBA" id="ARBA00012438"/>
    </source>
</evidence>
<dbReference type="SMART" id="SM00388">
    <property type="entry name" value="HisKA"/>
    <property type="match status" value="1"/>
</dbReference>
<dbReference type="Proteomes" id="UP000005713">
    <property type="component" value="Unassembled WGS sequence"/>
</dbReference>
<evidence type="ECO:0000256" key="9">
    <source>
        <dbReference type="ARBA" id="ARBA00022840"/>
    </source>
</evidence>
<comment type="catalytic activity">
    <reaction evidence="1">
        <text>ATP + protein L-histidine = ADP + protein N-phospho-L-histidine.</text>
        <dbReference type="EC" id="2.7.13.3"/>
    </reaction>
</comment>
<keyword evidence="5" id="KW-0808">Transferase</keyword>
<feature type="domain" description="PAS" evidence="14">
    <location>
        <begin position="123"/>
        <end position="189"/>
    </location>
</feature>